<proteinExistence type="predicted"/>
<dbReference type="EMBL" id="GBXM01048538">
    <property type="protein sequence ID" value="JAH60039.1"/>
    <property type="molecule type" value="Transcribed_RNA"/>
</dbReference>
<protein>
    <submittedName>
        <fullName evidence="2">Uncharacterized protein</fullName>
    </submittedName>
</protein>
<evidence type="ECO:0000256" key="1">
    <source>
        <dbReference type="SAM" id="MobiDB-lite"/>
    </source>
</evidence>
<sequence length="28" mass="3056">MVPAPAAQYSEIDKVQKRPEHGSLSGFI</sequence>
<dbReference type="AlphaFoldDB" id="A0A0E9U2A1"/>
<evidence type="ECO:0000313" key="2">
    <source>
        <dbReference type="EMBL" id="JAH60039.1"/>
    </source>
</evidence>
<reference evidence="2" key="1">
    <citation type="submission" date="2014-11" db="EMBL/GenBank/DDBJ databases">
        <authorList>
            <person name="Amaro Gonzalez C."/>
        </authorList>
    </citation>
    <scope>NUCLEOTIDE SEQUENCE</scope>
</reference>
<name>A0A0E9U2A1_ANGAN</name>
<accession>A0A0E9U2A1</accession>
<reference evidence="2" key="2">
    <citation type="journal article" date="2015" name="Fish Shellfish Immunol.">
        <title>Early steps in the European eel (Anguilla anguilla)-Vibrio vulnificus interaction in the gills: Role of the RtxA13 toxin.</title>
        <authorList>
            <person name="Callol A."/>
            <person name="Pajuelo D."/>
            <person name="Ebbesson L."/>
            <person name="Teles M."/>
            <person name="MacKenzie S."/>
            <person name="Amaro C."/>
        </authorList>
    </citation>
    <scope>NUCLEOTIDE SEQUENCE</scope>
</reference>
<feature type="compositionally biased region" description="Basic and acidic residues" evidence="1">
    <location>
        <begin position="11"/>
        <end position="21"/>
    </location>
</feature>
<organism evidence="2">
    <name type="scientific">Anguilla anguilla</name>
    <name type="common">European freshwater eel</name>
    <name type="synonym">Muraena anguilla</name>
    <dbReference type="NCBI Taxonomy" id="7936"/>
    <lineage>
        <taxon>Eukaryota</taxon>
        <taxon>Metazoa</taxon>
        <taxon>Chordata</taxon>
        <taxon>Craniata</taxon>
        <taxon>Vertebrata</taxon>
        <taxon>Euteleostomi</taxon>
        <taxon>Actinopterygii</taxon>
        <taxon>Neopterygii</taxon>
        <taxon>Teleostei</taxon>
        <taxon>Anguilliformes</taxon>
        <taxon>Anguillidae</taxon>
        <taxon>Anguilla</taxon>
    </lineage>
</organism>
<feature type="region of interest" description="Disordered" evidence="1">
    <location>
        <begin position="1"/>
        <end position="28"/>
    </location>
</feature>